<dbReference type="KEGG" id="vhl:BME96_14420"/>
<evidence type="ECO:0000256" key="4">
    <source>
        <dbReference type="ARBA" id="ARBA00029292"/>
    </source>
</evidence>
<dbReference type="GO" id="GO:0016853">
    <property type="term" value="F:isomerase activity"/>
    <property type="evidence" value="ECO:0007669"/>
    <property type="project" value="UniProtKB-KW"/>
</dbReference>
<evidence type="ECO:0000256" key="2">
    <source>
        <dbReference type="ARBA" id="ARBA00022737"/>
    </source>
</evidence>
<gene>
    <name evidence="6" type="ORF">BME96_14420</name>
</gene>
<dbReference type="InterPro" id="IPR035464">
    <property type="entry name" value="SIS_AgaS"/>
</dbReference>
<dbReference type="Gene3D" id="3.40.50.10490">
    <property type="entry name" value="Glucose-6-phosphate isomerase like protein, domain 1"/>
    <property type="match status" value="2"/>
</dbReference>
<feature type="domain" description="SIS" evidence="5">
    <location>
        <begin position="45"/>
        <end position="201"/>
    </location>
</feature>
<dbReference type="GO" id="GO:1901135">
    <property type="term" value="P:carbohydrate derivative metabolic process"/>
    <property type="evidence" value="ECO:0007669"/>
    <property type="project" value="InterPro"/>
</dbReference>
<organism evidence="6 7">
    <name type="scientific">Virgibacillus halodenitrificans</name>
    <name type="common">Bacillus halodenitrificans</name>
    <dbReference type="NCBI Taxonomy" id="1482"/>
    <lineage>
        <taxon>Bacteria</taxon>
        <taxon>Bacillati</taxon>
        <taxon>Bacillota</taxon>
        <taxon>Bacilli</taxon>
        <taxon>Bacillales</taxon>
        <taxon>Bacillaceae</taxon>
        <taxon>Virgibacillus</taxon>
    </lineage>
</organism>
<evidence type="ECO:0000256" key="1">
    <source>
        <dbReference type="ARBA" id="ARBA00007748"/>
    </source>
</evidence>
<dbReference type="Pfam" id="PF01380">
    <property type="entry name" value="SIS"/>
    <property type="match status" value="2"/>
</dbReference>
<evidence type="ECO:0000256" key="3">
    <source>
        <dbReference type="ARBA" id="ARBA00022801"/>
    </source>
</evidence>
<keyword evidence="6" id="KW-0413">Isomerase</keyword>
<sequence>MFNLTSDDMKDRGATHTASEIHHQPEVWKELIASYFQKKDTYQEFLETIYKKHGQVRVILTGAGTSAFVGDTLAPELNKINKDRIQFVSIPTTDIVSNPKEYLQEDQPTIMVSFARSGNSPESVATVELAQKLIKDFYQVVITCNKEGQLAKNIRNDEKSITVLMPEKSNDKSLAMTSSFTSMMLAAFQLFNPEPFTGNGMKKVISNAEQLVENIAVSVDEILDFDFNRVIYLGSGSLGQLAHEASLKMLELTAGNVVALYESSLGFRHGPKSVINDESLVVIFLSKNEYTRKYDMDILKELSEAKNGMKIIALTEKEDESVANLADWCIPVNFNDEGLDNDFQLGLLYIIFAQVLAMKKSLKYGITPDNPSPNGTISRVVQGVTIHPYE</sequence>
<dbReference type="GeneID" id="71515604"/>
<dbReference type="Proteomes" id="UP000182945">
    <property type="component" value="Chromosome"/>
</dbReference>
<comment type="catalytic activity">
    <reaction evidence="4">
        <text>D-galactosamine 6-phosphate + H2O = D-tagatopyranose 1-phosphate + NH4(+)</text>
        <dbReference type="Rhea" id="RHEA:47680"/>
        <dbReference type="ChEBI" id="CHEBI:15377"/>
        <dbReference type="ChEBI" id="CHEBI:28938"/>
        <dbReference type="ChEBI" id="CHEBI:71674"/>
        <dbReference type="ChEBI" id="CHEBI:138150"/>
    </reaction>
</comment>
<feature type="domain" description="SIS" evidence="5">
    <location>
        <begin position="218"/>
        <end position="371"/>
    </location>
</feature>
<dbReference type="InterPro" id="IPR050303">
    <property type="entry name" value="GatZ_KbaZ_carbometab"/>
</dbReference>
<dbReference type="GO" id="GO:0097367">
    <property type="term" value="F:carbohydrate derivative binding"/>
    <property type="evidence" value="ECO:0007669"/>
    <property type="project" value="InterPro"/>
</dbReference>
<evidence type="ECO:0000313" key="6">
    <source>
        <dbReference type="EMBL" id="APC49314.1"/>
    </source>
</evidence>
<reference evidence="6 7" key="1">
    <citation type="submission" date="2016-11" db="EMBL/GenBank/DDBJ databases">
        <title>Complete genome sequencing of Virgibacillus halodenitrificans PDB-F2.</title>
        <authorList>
            <person name="Sun Z."/>
            <person name="Zhou Y."/>
            <person name="Li H."/>
        </authorList>
    </citation>
    <scope>NUCLEOTIDE SEQUENCE [LARGE SCALE GENOMIC DNA]</scope>
    <source>
        <strain evidence="6 7">PDB-F2</strain>
    </source>
</reference>
<dbReference type="GO" id="GO:0009401">
    <property type="term" value="P:phosphoenolpyruvate-dependent sugar phosphotransferase system"/>
    <property type="evidence" value="ECO:0007669"/>
    <property type="project" value="TreeGrafter"/>
</dbReference>
<dbReference type="GO" id="GO:0005886">
    <property type="term" value="C:plasma membrane"/>
    <property type="evidence" value="ECO:0007669"/>
    <property type="project" value="TreeGrafter"/>
</dbReference>
<proteinExistence type="inferred from homology"/>
<dbReference type="PANTHER" id="PTHR32502">
    <property type="entry name" value="N-ACETYLGALACTOSAMINE PERMEASE II COMPONENT-RELATED"/>
    <property type="match status" value="1"/>
</dbReference>
<dbReference type="InterPro" id="IPR046348">
    <property type="entry name" value="SIS_dom_sf"/>
</dbReference>
<dbReference type="PANTHER" id="PTHR32502:SF3">
    <property type="entry name" value="D-GALACTOSAMINE-6-PHOSPHATE DEAMINASE AGAS-RELATED"/>
    <property type="match status" value="1"/>
</dbReference>
<name>A0AAC9NM49_VIRHA</name>
<dbReference type="AlphaFoldDB" id="A0AAC9NM49"/>
<dbReference type="CDD" id="cd05010">
    <property type="entry name" value="SIS_AgaS_like"/>
    <property type="match status" value="1"/>
</dbReference>
<evidence type="ECO:0000259" key="5">
    <source>
        <dbReference type="PROSITE" id="PS51464"/>
    </source>
</evidence>
<accession>A0AAC9NM49</accession>
<dbReference type="GO" id="GO:0016787">
    <property type="term" value="F:hydrolase activity"/>
    <property type="evidence" value="ECO:0007669"/>
    <property type="project" value="UniProtKB-KW"/>
</dbReference>
<keyword evidence="2" id="KW-0677">Repeat</keyword>
<dbReference type="PROSITE" id="PS51464">
    <property type="entry name" value="SIS"/>
    <property type="match status" value="2"/>
</dbReference>
<comment type="similarity">
    <text evidence="1">Belongs to the SIS family. AgaS subfamily.</text>
</comment>
<dbReference type="InterPro" id="IPR035466">
    <property type="entry name" value="GlmS/AgaS_SIS"/>
</dbReference>
<evidence type="ECO:0000313" key="7">
    <source>
        <dbReference type="Proteomes" id="UP000182945"/>
    </source>
</evidence>
<dbReference type="RefSeq" id="WP_019376864.1">
    <property type="nucleotide sequence ID" value="NZ_CP017962.1"/>
</dbReference>
<dbReference type="EMBL" id="CP017962">
    <property type="protein sequence ID" value="APC49314.1"/>
    <property type="molecule type" value="Genomic_DNA"/>
</dbReference>
<protein>
    <submittedName>
        <fullName evidence="6">Tagatose-6-phosphate ketose isomerase</fullName>
    </submittedName>
</protein>
<dbReference type="SUPFAM" id="SSF53697">
    <property type="entry name" value="SIS domain"/>
    <property type="match status" value="1"/>
</dbReference>
<keyword evidence="3" id="KW-0378">Hydrolase</keyword>
<dbReference type="InterPro" id="IPR001347">
    <property type="entry name" value="SIS_dom"/>
</dbReference>
<dbReference type="CDD" id="cd05008">
    <property type="entry name" value="SIS_GlmS_GlmD_1"/>
    <property type="match status" value="1"/>
</dbReference>